<proteinExistence type="predicted"/>
<dbReference type="RefSeq" id="WP_067429405.1">
    <property type="nucleotide sequence ID" value="NZ_CP072598.1"/>
</dbReference>
<evidence type="ECO:0000313" key="2">
    <source>
        <dbReference type="Proteomes" id="UP000059419"/>
    </source>
</evidence>
<dbReference type="PATRIC" id="fig|1619313.3.peg.1412"/>
<gene>
    <name evidence="1" type="ORF">EM595_1364</name>
</gene>
<organism evidence="1 2">
    <name type="scientific">Duffyella gerundensis</name>
    <dbReference type="NCBI Taxonomy" id="1619313"/>
    <lineage>
        <taxon>Bacteria</taxon>
        <taxon>Pseudomonadati</taxon>
        <taxon>Pseudomonadota</taxon>
        <taxon>Gammaproteobacteria</taxon>
        <taxon>Enterobacterales</taxon>
        <taxon>Erwiniaceae</taxon>
        <taxon>Duffyella</taxon>
    </lineage>
</organism>
<dbReference type="EMBL" id="LN907827">
    <property type="protein sequence ID" value="CUU23598.1"/>
    <property type="molecule type" value="Genomic_DNA"/>
</dbReference>
<dbReference type="OrthoDB" id="6636895at2"/>
<protein>
    <submittedName>
        <fullName evidence="1">Uncharacterized protein</fullName>
    </submittedName>
</protein>
<evidence type="ECO:0000313" key="1">
    <source>
        <dbReference type="EMBL" id="CUU23598.1"/>
    </source>
</evidence>
<sequence>MSDHFDAFNTGEHYGVLCTIVGDAIFNLHREGEAVSEASIIKRLAHERRTRNDKFEDKFYEMAIRVLSQ</sequence>
<dbReference type="GeneID" id="84613601"/>
<accession>A0A0U5KZP6</accession>
<keyword evidence="2" id="KW-1185">Reference proteome</keyword>
<dbReference type="AlphaFoldDB" id="A0A0U5KZP6"/>
<name>A0A0U5KZP6_9GAMM</name>
<dbReference type="Proteomes" id="UP000059419">
    <property type="component" value="Chromosome 1"/>
</dbReference>
<reference evidence="2" key="1">
    <citation type="submission" date="2015-11" db="EMBL/GenBank/DDBJ databases">
        <authorList>
            <person name="Blom J."/>
        </authorList>
    </citation>
    <scope>NUCLEOTIDE SEQUENCE [LARGE SCALE GENOMIC DNA]</scope>
</reference>
<dbReference type="KEGG" id="ege:EM595_1364"/>